<evidence type="ECO:0000313" key="1">
    <source>
        <dbReference type="EMBL" id="VEU80973.1"/>
    </source>
</evidence>
<sequence>MTRSQTRLEVFNFLGSFHEDIRTKFTNISGKTGSYSVPLEIFQRRTHRKNRSLITWSSVRDNNLTIEQLDSFSGGVTVELVNEDYFNEENRDNPTFIELINRIGSDENVSAILTFRSETGTSSSFHQREYFNKLLQNTEVYYKGNVVVINENNYSDFYLKQDISGGIGNEKWSGFLFVSIRGGQQNSKESHSGNITLFNPAVEYLNADVALDLDLTMAYFAMHSIKYETLEENNKNKFNKIMLNLRKHLREAKYESEVYTGNLLDYCDNHPSVIIGKRIGDNILYDPIQVEAIDIMDFSIKNKNHPNNLDFTHDESVNRNRFVWDSIKKCVLPPSRPTNVFWSKHLSNMMQQDFTLEEFFKHEEVIVERRRRLL</sequence>
<protein>
    <submittedName>
        <fullName evidence="1">Uncharacterized protein</fullName>
    </submittedName>
</protein>
<proteinExistence type="predicted"/>
<reference evidence="1 2" key="1">
    <citation type="submission" date="2019-01" db="EMBL/GenBank/DDBJ databases">
        <authorList>
            <consortium name="Pathogen Informatics"/>
        </authorList>
    </citation>
    <scope>NUCLEOTIDE SEQUENCE [LARGE SCALE GENOMIC DNA]</scope>
    <source>
        <strain evidence="1 2">NCTC10138</strain>
    </source>
</reference>
<dbReference type="EMBL" id="LR215048">
    <property type="protein sequence ID" value="VEU80973.1"/>
    <property type="molecule type" value="Genomic_DNA"/>
</dbReference>
<accession>A0A449BET8</accession>
<gene>
    <name evidence="1" type="ORF">NCTC10138_01361</name>
</gene>
<keyword evidence="2" id="KW-1185">Reference proteome</keyword>
<dbReference type="AlphaFoldDB" id="A0A449BET8"/>
<evidence type="ECO:0000313" key="2">
    <source>
        <dbReference type="Proteomes" id="UP000289841"/>
    </source>
</evidence>
<name>A0A449BET8_HAPAX</name>
<dbReference type="Proteomes" id="UP000289841">
    <property type="component" value="Chromosome"/>
</dbReference>
<organism evidence="1 2">
    <name type="scientific">Haploplasma axanthum</name>
    <name type="common">Acholeplasma axanthum</name>
    <dbReference type="NCBI Taxonomy" id="29552"/>
    <lineage>
        <taxon>Bacteria</taxon>
        <taxon>Bacillati</taxon>
        <taxon>Mycoplasmatota</taxon>
        <taxon>Mollicutes</taxon>
        <taxon>Acholeplasmatales</taxon>
        <taxon>Acholeplasmataceae</taxon>
        <taxon>Haploplasma</taxon>
    </lineage>
</organism>
<dbReference type="KEGG" id="aaxa:NCTC10138_01361"/>
<dbReference type="RefSeq" id="WP_052589600.1">
    <property type="nucleotide sequence ID" value="NZ_LR215048.1"/>
</dbReference>